<proteinExistence type="inferred from homology"/>
<dbReference type="Proteomes" id="UP000602198">
    <property type="component" value="Unassembled WGS sequence"/>
</dbReference>
<comment type="caution">
    <text evidence="3">The sequence shown here is derived from an EMBL/GenBank/DDBJ whole genome shotgun (WGS) entry which is preliminary data.</text>
</comment>
<dbReference type="Pfam" id="PF00378">
    <property type="entry name" value="ECH_1"/>
    <property type="match status" value="1"/>
</dbReference>
<reference evidence="3 4" key="1">
    <citation type="submission" date="2021-01" db="EMBL/GenBank/DDBJ databases">
        <title>WGS of actinomycetes isolated from Thailand.</title>
        <authorList>
            <person name="Thawai C."/>
        </authorList>
    </citation>
    <scope>NUCLEOTIDE SEQUENCE [LARGE SCALE GENOMIC DNA]</scope>
    <source>
        <strain evidence="3 4">LPG 2</strain>
    </source>
</reference>
<dbReference type="PANTHER" id="PTHR43802">
    <property type="entry name" value="ENOYL-COA HYDRATASE"/>
    <property type="match status" value="1"/>
</dbReference>
<dbReference type="PANTHER" id="PTHR43802:SF1">
    <property type="entry name" value="IP11341P-RELATED"/>
    <property type="match status" value="1"/>
</dbReference>
<comment type="similarity">
    <text evidence="1">Belongs to the enoyl-CoA hydratase/isomerase family.</text>
</comment>
<dbReference type="Gene3D" id="1.10.12.10">
    <property type="entry name" value="Lyase 2-enoyl-coa Hydratase, Chain A, domain 2"/>
    <property type="match status" value="1"/>
</dbReference>
<dbReference type="InterPro" id="IPR029045">
    <property type="entry name" value="ClpP/crotonase-like_dom_sf"/>
</dbReference>
<evidence type="ECO:0000256" key="1">
    <source>
        <dbReference type="ARBA" id="ARBA00005254"/>
    </source>
</evidence>
<dbReference type="SUPFAM" id="SSF52096">
    <property type="entry name" value="ClpP/crotonase"/>
    <property type="match status" value="1"/>
</dbReference>
<keyword evidence="4" id="KW-1185">Reference proteome</keyword>
<sequence>MKVTDVERGGRASGVTARVEGGVAVLTLDRPQRRNAFTREMGRALSTHYRACDADDTIRAIVLTGTPPAFCAGADLSGGDRTFDSPTAPDFTATPVTPAAFDLSKPVIAAVNGHAVGIGLTLALQADIRIMAADATYAVPQVRFGLVPDAMAHWTLPRLAGWSAAAEILLTGRKFNGDRAVQLGLASSALPAEQVLPAALEIAHDIADNVAPASAALCKQLLWATARDNLDPEQVAAAETRLHHRLMGSPDAIEGIRALREGRQPHWSARVSDYRDTTPAAAAAPEATGRRPTSTPGRNP</sequence>
<dbReference type="RefSeq" id="WP_201957858.1">
    <property type="nucleotide sequence ID" value="NZ_JAERRJ010000021.1"/>
</dbReference>
<dbReference type="CDD" id="cd06558">
    <property type="entry name" value="crotonase-like"/>
    <property type="match status" value="1"/>
</dbReference>
<accession>A0ABS1MI14</accession>
<dbReference type="InterPro" id="IPR014748">
    <property type="entry name" value="Enoyl-CoA_hydra_C"/>
</dbReference>
<evidence type="ECO:0000313" key="3">
    <source>
        <dbReference type="EMBL" id="MBL1079924.1"/>
    </source>
</evidence>
<gene>
    <name evidence="3" type="ORF">JK358_36560</name>
</gene>
<dbReference type="Gene3D" id="3.90.226.10">
    <property type="entry name" value="2-enoyl-CoA Hydratase, Chain A, domain 1"/>
    <property type="match status" value="1"/>
</dbReference>
<evidence type="ECO:0000256" key="2">
    <source>
        <dbReference type="SAM" id="MobiDB-lite"/>
    </source>
</evidence>
<feature type="region of interest" description="Disordered" evidence="2">
    <location>
        <begin position="267"/>
        <end position="300"/>
    </location>
</feature>
<name>A0ABS1MI14_9NOCA</name>
<dbReference type="InterPro" id="IPR001753">
    <property type="entry name" value="Enoyl-CoA_hydra/iso"/>
</dbReference>
<dbReference type="EMBL" id="JAERRJ010000021">
    <property type="protein sequence ID" value="MBL1079924.1"/>
    <property type="molecule type" value="Genomic_DNA"/>
</dbReference>
<organism evidence="3 4">
    <name type="scientific">Nocardia acididurans</name>
    <dbReference type="NCBI Taxonomy" id="2802282"/>
    <lineage>
        <taxon>Bacteria</taxon>
        <taxon>Bacillati</taxon>
        <taxon>Actinomycetota</taxon>
        <taxon>Actinomycetes</taxon>
        <taxon>Mycobacteriales</taxon>
        <taxon>Nocardiaceae</taxon>
        <taxon>Nocardia</taxon>
    </lineage>
</organism>
<feature type="compositionally biased region" description="Low complexity" evidence="2">
    <location>
        <begin position="277"/>
        <end position="293"/>
    </location>
</feature>
<evidence type="ECO:0000313" key="4">
    <source>
        <dbReference type="Proteomes" id="UP000602198"/>
    </source>
</evidence>
<protein>
    <submittedName>
        <fullName evidence="3">Enoyl-CoA hydratase/isomerase family protein</fullName>
    </submittedName>
</protein>